<proteinExistence type="predicted"/>
<name>A0A388THI4_9BACT</name>
<sequence>MRYARLLLPIFWGVSSLVAATENSLIENIPSNNLITINTAAAPPESGIQIHGNKSIIFINRTRHGAVNFPVEQRRVETLYLEADGQESSVNVEARIFTTSQESVDKKEDIKIKLSGDAWSAYMGDFTETVASSGLNLRQKNLNGLRFAYFPAEPGLVAIVGKEAGVNQEEYFYGNDSQGPYALQHPPVVPGSEEIFLDGLPLLRDKDYQFDHRGGKIIFRQKIIAQHQQIQVLYQSETTPYKNQFLHARGGHNWGAWLLRASATEAKDLHPQIVSGNAPPLVRRQYTMQALYAERGTTLNIEKAVSAKDSAVNAANVSPSRGEALAVGWEYANTENITIALTHKNSDADFAPIGNPTPPGLQENKIFGELQEPGYTLRADLQTKEQKISANSSSTKENYYKVYLPENFWPETQFWSKETRREIAAQSATLNVVQQYRGQNLELSKSLYSWRAGLTGSQENIENQLDALPYTQAQTSGVYLQTDGNGMDFSISQKGTERELRDARRLVSSNARRRETSVRLNLYPHGQIRLDSSYQHILDDLNGDSTLAEIDYALSPSRFWNSNGNYSSETLLETFASANYRTQKQRGNFLLRLQPGSRLRVALRYSPNISLAENSLPYSRAVLQNAALDYAPLNWLTVKYAYTGNQSKILDTADLSAQSLKSETDNQENLYVLRWLPLDNLDWEFLWRVKRQLDNFRDENTSGNVYSEGLGRETENSLTLYYRPRPRLQLTNGYSVSRAKMDYQNLPSRNIQMTSEKYNTAAEYAFSDHWTLYAGCDFLQIRDQLAATHNLTYEYAPSIGLGCRYTEFRLRYDYKKIELVQGGHGRRRQHDLSLEYYWNTYWQTSLAVEKVHSEIPRYATTDILGKFSASF</sequence>
<dbReference type="Proteomes" id="UP000275925">
    <property type="component" value="Unassembled WGS sequence"/>
</dbReference>
<feature type="signal peptide" evidence="1">
    <location>
        <begin position="1"/>
        <end position="19"/>
    </location>
</feature>
<protein>
    <submittedName>
        <fullName evidence="2">Uncharacterized protein</fullName>
    </submittedName>
</protein>
<comment type="caution">
    <text evidence="2">The sequence shown here is derived from an EMBL/GenBank/DDBJ whole genome shotgun (WGS) entry which is preliminary data.</text>
</comment>
<organism evidence="2 3">
    <name type="scientific">Candidatus Termititenax persephonae</name>
    <dbReference type="NCBI Taxonomy" id="2218525"/>
    <lineage>
        <taxon>Bacteria</taxon>
        <taxon>Bacillati</taxon>
        <taxon>Candidatus Margulisiibacteriota</taxon>
        <taxon>Candidatus Termititenacia</taxon>
        <taxon>Candidatus Termititenacales</taxon>
        <taxon>Candidatus Termititenacaceae</taxon>
        <taxon>Candidatus Termititenax</taxon>
    </lineage>
</organism>
<feature type="chain" id="PRO_5017282293" evidence="1">
    <location>
        <begin position="20"/>
        <end position="871"/>
    </location>
</feature>
<accession>A0A388THI4</accession>
<dbReference type="EMBL" id="BGZO01000023">
    <property type="protein sequence ID" value="GBR76305.1"/>
    <property type="molecule type" value="Genomic_DNA"/>
</dbReference>
<evidence type="ECO:0000256" key="1">
    <source>
        <dbReference type="SAM" id="SignalP"/>
    </source>
</evidence>
<dbReference type="AlphaFoldDB" id="A0A388THI4"/>
<reference evidence="2 3" key="1">
    <citation type="journal article" date="2019" name="ISME J.">
        <title>Genome analyses of uncultured TG2/ZB3 bacteria in 'Margulisbacteria' specifically attached to ectosymbiotic spirochetes of protists in the termite gut.</title>
        <authorList>
            <person name="Utami Y.D."/>
            <person name="Kuwahara H."/>
            <person name="Igai K."/>
            <person name="Murakami T."/>
            <person name="Sugaya K."/>
            <person name="Morikawa T."/>
            <person name="Nagura Y."/>
            <person name="Yuki M."/>
            <person name="Deevong P."/>
            <person name="Inoue T."/>
            <person name="Kihara K."/>
            <person name="Lo N."/>
            <person name="Yamada A."/>
            <person name="Ohkuma M."/>
            <person name="Hongoh Y."/>
        </authorList>
    </citation>
    <scope>NUCLEOTIDE SEQUENCE [LARGE SCALE GENOMIC DNA]</scope>
    <source>
        <strain evidence="2">NkOx7-02</strain>
    </source>
</reference>
<evidence type="ECO:0000313" key="3">
    <source>
        <dbReference type="Proteomes" id="UP000275925"/>
    </source>
</evidence>
<keyword evidence="1" id="KW-0732">Signal</keyword>
<evidence type="ECO:0000313" key="2">
    <source>
        <dbReference type="EMBL" id="GBR76305.1"/>
    </source>
</evidence>
<keyword evidence="3" id="KW-1185">Reference proteome</keyword>
<gene>
    <name evidence="2" type="ORF">NO2_0875</name>
</gene>